<dbReference type="Gene3D" id="2.170.130.10">
    <property type="entry name" value="TonB-dependent receptor, plug domain"/>
    <property type="match status" value="1"/>
</dbReference>
<dbReference type="Gene3D" id="2.40.170.20">
    <property type="entry name" value="TonB-dependent receptor, beta-barrel domain"/>
    <property type="match status" value="1"/>
</dbReference>
<dbReference type="InterPro" id="IPR037066">
    <property type="entry name" value="Plug_dom_sf"/>
</dbReference>
<dbReference type="Gene3D" id="2.60.40.1120">
    <property type="entry name" value="Carboxypeptidase-like, regulatory domain"/>
    <property type="match status" value="1"/>
</dbReference>
<dbReference type="InterPro" id="IPR036942">
    <property type="entry name" value="Beta-barrel_TonB_sf"/>
</dbReference>
<dbReference type="NCBIfam" id="TIGR04057">
    <property type="entry name" value="SusC_RagA_signa"/>
    <property type="match status" value="1"/>
</dbReference>
<evidence type="ECO:0000256" key="4">
    <source>
        <dbReference type="ARBA" id="ARBA00022692"/>
    </source>
</evidence>
<dbReference type="GO" id="GO:0009279">
    <property type="term" value="C:cell outer membrane"/>
    <property type="evidence" value="ECO:0007669"/>
    <property type="project" value="UniProtKB-SubCell"/>
</dbReference>
<reference evidence="9 10" key="1">
    <citation type="submission" date="2016-11" db="EMBL/GenBank/DDBJ databases">
        <authorList>
            <person name="Jaros S."/>
            <person name="Januszkiewicz K."/>
            <person name="Wedrychowicz H."/>
        </authorList>
    </citation>
    <scope>NUCLEOTIDE SEQUENCE [LARGE SCALE GENOMIC DNA]</scope>
    <source>
        <strain evidence="9 10">DSM 24787</strain>
    </source>
</reference>
<dbReference type="InterPro" id="IPR039426">
    <property type="entry name" value="TonB-dep_rcpt-like"/>
</dbReference>
<evidence type="ECO:0000313" key="9">
    <source>
        <dbReference type="EMBL" id="SIO37096.1"/>
    </source>
</evidence>
<dbReference type="Proteomes" id="UP000185003">
    <property type="component" value="Unassembled WGS sequence"/>
</dbReference>
<dbReference type="Pfam" id="PF07660">
    <property type="entry name" value="STN"/>
    <property type="match status" value="1"/>
</dbReference>
<keyword evidence="2 7" id="KW-0813">Transport</keyword>
<comment type="subcellular location">
    <subcellularLocation>
        <location evidence="1 7">Cell outer membrane</location>
        <topology evidence="1 7">Multi-pass membrane protein</topology>
    </subcellularLocation>
</comment>
<dbReference type="SUPFAM" id="SSF56935">
    <property type="entry name" value="Porins"/>
    <property type="match status" value="1"/>
</dbReference>
<evidence type="ECO:0000256" key="1">
    <source>
        <dbReference type="ARBA" id="ARBA00004571"/>
    </source>
</evidence>
<gene>
    <name evidence="9" type="ORF">SAMN04488055_3462</name>
</gene>
<dbReference type="EMBL" id="FSRA01000002">
    <property type="protein sequence ID" value="SIO37096.1"/>
    <property type="molecule type" value="Genomic_DNA"/>
</dbReference>
<dbReference type="InterPro" id="IPR008969">
    <property type="entry name" value="CarboxyPept-like_regulatory"/>
</dbReference>
<dbReference type="Gene3D" id="3.55.50.30">
    <property type="match status" value="1"/>
</dbReference>
<dbReference type="InterPro" id="IPR012910">
    <property type="entry name" value="Plug_dom"/>
</dbReference>
<sequence length="1136" mass="125335">MKLRFTNSTRSKGLRGLLQFRLWPTGKILLIMKLTAILLFITCLQVSAEGYSQQITINIKNGSLEKVFAQIGKQSGYHFFFNQRLMKDAKKVSLQLKDASFKEALEACFQDQPFNYVIVEQTVVVRKKDEPAPVVHATPPPLILIKGRVTSETGEPLPGATVRLKNSTKGATTDAKGEFSFTLPDGTEVELEVTMLGYKTITLKPENLNNVIIALKEESTTLENFVVIGYGTAKRKDFTGSVSSVRMENSPMASLPNLNALESLKGNVPGLSIGASNTAGDQPEMLLRGRNSISGDNNPLIVLDGTVFLGSLGDINPNDIASFDILKDATSAAAYGSRSANGVIAITTKKGRSGKPSIAFNTSTGIQTWQRRPVMMKGEEWLEVVNARNKYTPGSTNWLKPGEIANRNAGKETNWLDEVTRTGLIQSYQAAVSGATSTVNYYLSSSFDQNKSIIVGDDFKRISVLAKLNANITSWLEIGVDGGFSRRDYSGIPADIGSAQTMSPYGVMFRDDQGNLEKYPYTQSAVNPLWGVNDGTRDNKDIRNNYRLNSHLVLKAPWVKGLSYRLNYLLNQDRNQAGDFTYESNFIAEGEGIARYSPAAIQGFLARATGNINNNSTYSYVIDNILNYKQDFGKHSVDFTAVATRDYRRYEMTRATGTDFAANGNTALGVNGLSKATVQRIEMNGEERANIGYLGRLSYSYNDKYFFTGSYRRDGASVFGANNKWANFSAAGIAWRISNEEFMKGIKSLNSLKLKLSWGQNGNQSGAPYSTLSTIANGTSGGVRYQFTNTGSAIQYGLFQNALGNSNLGWEKTAAWNAGFESAWLDERLFVDVDLYSSQTTDQIFVRNIPVMTGFKNMRTSMGQVNNKGIEVTVRSVNVRESSWGWNTSLTFWMNRNRVVSLYGDDLNKDGKEDDDLANNLFIGYPLDPIFGYEQIGIVQADDAEYIALTGAAPGAPKYRDIDKQPGISAGDRKILGNENENFRMSMSNNFNYKNFDLYVMISGTFGGNGYFMRANQAAYITAGTGRFNDNMTSKPYWTPENKSNVYPSAYFAGDGRFLGLQSRGFVRVQDIVLSYKVNAGLLKRLHVNTAKFFLSAKNVATFTNWHGGDPEEGVTVRQNIFPVPSSYSFGANISF</sequence>
<dbReference type="InterPro" id="IPR011662">
    <property type="entry name" value="Secretin/TonB_short_N"/>
</dbReference>
<dbReference type="PROSITE" id="PS52016">
    <property type="entry name" value="TONB_DEPENDENT_REC_3"/>
    <property type="match status" value="1"/>
</dbReference>
<evidence type="ECO:0000259" key="8">
    <source>
        <dbReference type="SMART" id="SM00965"/>
    </source>
</evidence>
<evidence type="ECO:0000256" key="2">
    <source>
        <dbReference type="ARBA" id="ARBA00022448"/>
    </source>
</evidence>
<name>A0A1N6IZ04_9BACT</name>
<dbReference type="STRING" id="536979.SAMN04488055_3462"/>
<dbReference type="SMART" id="SM00965">
    <property type="entry name" value="STN"/>
    <property type="match status" value="1"/>
</dbReference>
<keyword evidence="4 7" id="KW-0812">Transmembrane</keyword>
<keyword evidence="6 7" id="KW-0998">Cell outer membrane</keyword>
<dbReference type="SUPFAM" id="SSF49464">
    <property type="entry name" value="Carboxypeptidase regulatory domain-like"/>
    <property type="match status" value="1"/>
</dbReference>
<dbReference type="RefSeq" id="WP_143197504.1">
    <property type="nucleotide sequence ID" value="NZ_FSRA01000002.1"/>
</dbReference>
<keyword evidence="5 7" id="KW-0472">Membrane</keyword>
<protein>
    <submittedName>
        <fullName evidence="9">TonB-linked outer membrane protein, SusC/RagA family</fullName>
    </submittedName>
</protein>
<dbReference type="OrthoDB" id="9768177at2"/>
<dbReference type="AlphaFoldDB" id="A0A1N6IZ04"/>
<accession>A0A1N6IZ04</accession>
<feature type="domain" description="Secretin/TonB short N-terminal" evidence="8">
    <location>
        <begin position="77"/>
        <end position="128"/>
    </location>
</feature>
<evidence type="ECO:0000256" key="7">
    <source>
        <dbReference type="PROSITE-ProRule" id="PRU01360"/>
    </source>
</evidence>
<dbReference type="Pfam" id="PF13715">
    <property type="entry name" value="CarbopepD_reg_2"/>
    <property type="match status" value="1"/>
</dbReference>
<evidence type="ECO:0000256" key="6">
    <source>
        <dbReference type="ARBA" id="ARBA00023237"/>
    </source>
</evidence>
<evidence type="ECO:0000256" key="5">
    <source>
        <dbReference type="ARBA" id="ARBA00023136"/>
    </source>
</evidence>
<organism evidence="9 10">
    <name type="scientific">Chitinophaga niabensis</name>
    <dbReference type="NCBI Taxonomy" id="536979"/>
    <lineage>
        <taxon>Bacteria</taxon>
        <taxon>Pseudomonadati</taxon>
        <taxon>Bacteroidota</taxon>
        <taxon>Chitinophagia</taxon>
        <taxon>Chitinophagales</taxon>
        <taxon>Chitinophagaceae</taxon>
        <taxon>Chitinophaga</taxon>
    </lineage>
</organism>
<dbReference type="InterPro" id="IPR023997">
    <property type="entry name" value="TonB-dep_OMP_SusC/RagA_CS"/>
</dbReference>
<keyword evidence="10" id="KW-1185">Reference proteome</keyword>
<dbReference type="NCBIfam" id="TIGR04056">
    <property type="entry name" value="OMP_RagA_SusC"/>
    <property type="match status" value="1"/>
</dbReference>
<evidence type="ECO:0000313" key="10">
    <source>
        <dbReference type="Proteomes" id="UP000185003"/>
    </source>
</evidence>
<comment type="similarity">
    <text evidence="7">Belongs to the TonB-dependent receptor family.</text>
</comment>
<proteinExistence type="inferred from homology"/>
<keyword evidence="3 7" id="KW-1134">Transmembrane beta strand</keyword>
<dbReference type="InterPro" id="IPR023996">
    <property type="entry name" value="TonB-dep_OMP_SusC/RagA"/>
</dbReference>
<evidence type="ECO:0000256" key="3">
    <source>
        <dbReference type="ARBA" id="ARBA00022452"/>
    </source>
</evidence>
<dbReference type="Pfam" id="PF07715">
    <property type="entry name" value="Plug"/>
    <property type="match status" value="1"/>
</dbReference>